<protein>
    <submittedName>
        <fullName evidence="1 2">Uncharacterized protein</fullName>
    </submittedName>
</protein>
<evidence type="ECO:0000313" key="2">
    <source>
        <dbReference type="EnsemblPlants" id="AET02485"/>
    </source>
</evidence>
<gene>
    <name evidence="1" type="ordered locus">MTR_8g041370</name>
</gene>
<accession>G7LIC8</accession>
<evidence type="ECO:0000313" key="3">
    <source>
        <dbReference type="Proteomes" id="UP000002051"/>
    </source>
</evidence>
<dbReference type="EMBL" id="CM001224">
    <property type="protein sequence ID" value="AET02485.1"/>
    <property type="molecule type" value="Genomic_DNA"/>
</dbReference>
<evidence type="ECO:0000313" key="1">
    <source>
        <dbReference type="EMBL" id="AET02485.1"/>
    </source>
</evidence>
<reference evidence="1 3" key="1">
    <citation type="journal article" date="2011" name="Nature">
        <title>The Medicago genome provides insight into the evolution of rhizobial symbioses.</title>
        <authorList>
            <person name="Young N.D."/>
            <person name="Debelle F."/>
            <person name="Oldroyd G.E."/>
            <person name="Geurts R."/>
            <person name="Cannon S.B."/>
            <person name="Udvardi M.K."/>
            <person name="Benedito V.A."/>
            <person name="Mayer K.F."/>
            <person name="Gouzy J."/>
            <person name="Schoof H."/>
            <person name="Van de Peer Y."/>
            <person name="Proost S."/>
            <person name="Cook D.R."/>
            <person name="Meyers B.C."/>
            <person name="Spannagl M."/>
            <person name="Cheung F."/>
            <person name="De Mita S."/>
            <person name="Krishnakumar V."/>
            <person name="Gundlach H."/>
            <person name="Zhou S."/>
            <person name="Mudge J."/>
            <person name="Bharti A.K."/>
            <person name="Murray J.D."/>
            <person name="Naoumkina M.A."/>
            <person name="Rosen B."/>
            <person name="Silverstein K.A."/>
            <person name="Tang H."/>
            <person name="Rombauts S."/>
            <person name="Zhao P.X."/>
            <person name="Zhou P."/>
            <person name="Barbe V."/>
            <person name="Bardou P."/>
            <person name="Bechner M."/>
            <person name="Bellec A."/>
            <person name="Berger A."/>
            <person name="Berges H."/>
            <person name="Bidwell S."/>
            <person name="Bisseling T."/>
            <person name="Choisne N."/>
            <person name="Couloux A."/>
            <person name="Denny R."/>
            <person name="Deshpande S."/>
            <person name="Dai X."/>
            <person name="Doyle J.J."/>
            <person name="Dudez A.M."/>
            <person name="Farmer A.D."/>
            <person name="Fouteau S."/>
            <person name="Franken C."/>
            <person name="Gibelin C."/>
            <person name="Gish J."/>
            <person name="Goldstein S."/>
            <person name="Gonzalez A.J."/>
            <person name="Green P.J."/>
            <person name="Hallab A."/>
            <person name="Hartog M."/>
            <person name="Hua A."/>
            <person name="Humphray S.J."/>
            <person name="Jeong D.H."/>
            <person name="Jing Y."/>
            <person name="Jocker A."/>
            <person name="Kenton S.M."/>
            <person name="Kim D.J."/>
            <person name="Klee K."/>
            <person name="Lai H."/>
            <person name="Lang C."/>
            <person name="Lin S."/>
            <person name="Macmil S.L."/>
            <person name="Magdelenat G."/>
            <person name="Matthews L."/>
            <person name="McCorrison J."/>
            <person name="Monaghan E.L."/>
            <person name="Mun J.H."/>
            <person name="Najar F.Z."/>
            <person name="Nicholson C."/>
            <person name="Noirot C."/>
            <person name="O'Bleness M."/>
            <person name="Paule C.R."/>
            <person name="Poulain J."/>
            <person name="Prion F."/>
            <person name="Qin B."/>
            <person name="Qu C."/>
            <person name="Retzel E.F."/>
            <person name="Riddle C."/>
            <person name="Sallet E."/>
            <person name="Samain S."/>
            <person name="Samson N."/>
            <person name="Sanders I."/>
            <person name="Saurat O."/>
            <person name="Scarpelli C."/>
            <person name="Schiex T."/>
            <person name="Segurens B."/>
            <person name="Severin A.J."/>
            <person name="Sherrier D.J."/>
            <person name="Shi R."/>
            <person name="Sims S."/>
            <person name="Singer S.R."/>
            <person name="Sinharoy S."/>
            <person name="Sterck L."/>
            <person name="Viollet A."/>
            <person name="Wang B.B."/>
            <person name="Wang K."/>
            <person name="Wang M."/>
            <person name="Wang X."/>
            <person name="Warfsmann J."/>
            <person name="Weissenbach J."/>
            <person name="White D.D."/>
            <person name="White J.D."/>
            <person name="Wiley G.B."/>
            <person name="Wincker P."/>
            <person name="Xing Y."/>
            <person name="Yang L."/>
            <person name="Yao Z."/>
            <person name="Ying F."/>
            <person name="Zhai J."/>
            <person name="Zhou L."/>
            <person name="Zuber A."/>
            <person name="Denarie J."/>
            <person name="Dixon R.A."/>
            <person name="May G.D."/>
            <person name="Schwartz D.C."/>
            <person name="Rogers J."/>
            <person name="Quetier F."/>
            <person name="Town C.D."/>
            <person name="Roe B.A."/>
        </authorList>
    </citation>
    <scope>NUCLEOTIDE SEQUENCE [LARGE SCALE GENOMIC DNA]</scope>
    <source>
        <strain evidence="1">A17</strain>
        <strain evidence="2 3">cv. Jemalong A17</strain>
    </source>
</reference>
<dbReference type="Proteomes" id="UP000002051">
    <property type="component" value="Chromosome 8"/>
</dbReference>
<name>G7LIC8_MEDTR</name>
<dbReference type="PaxDb" id="3880-AET02485"/>
<organism evidence="1 3">
    <name type="scientific">Medicago truncatula</name>
    <name type="common">Barrel medic</name>
    <name type="synonym">Medicago tribuloides</name>
    <dbReference type="NCBI Taxonomy" id="3880"/>
    <lineage>
        <taxon>Eukaryota</taxon>
        <taxon>Viridiplantae</taxon>
        <taxon>Streptophyta</taxon>
        <taxon>Embryophyta</taxon>
        <taxon>Tracheophyta</taxon>
        <taxon>Spermatophyta</taxon>
        <taxon>Magnoliopsida</taxon>
        <taxon>eudicotyledons</taxon>
        <taxon>Gunneridae</taxon>
        <taxon>Pentapetalae</taxon>
        <taxon>rosids</taxon>
        <taxon>fabids</taxon>
        <taxon>Fabales</taxon>
        <taxon>Fabaceae</taxon>
        <taxon>Papilionoideae</taxon>
        <taxon>50 kb inversion clade</taxon>
        <taxon>NPAAA clade</taxon>
        <taxon>Hologalegina</taxon>
        <taxon>IRL clade</taxon>
        <taxon>Trifolieae</taxon>
        <taxon>Medicago</taxon>
    </lineage>
</organism>
<sequence>MKVQEDLKDSTEGEILFSGPKMSYMEANTKKDEETCIYAPDCTHMHPEHGSCAQGRQTRDPK</sequence>
<dbReference type="EnsemblPlants" id="AET02485">
    <property type="protein sequence ID" value="AET02485"/>
    <property type="gene ID" value="MTR_8g041370"/>
</dbReference>
<keyword evidence="3" id="KW-1185">Reference proteome</keyword>
<dbReference type="HOGENOM" id="CLU_2907525_0_0_1"/>
<proteinExistence type="predicted"/>
<reference evidence="2" key="3">
    <citation type="submission" date="2015-04" db="UniProtKB">
        <authorList>
            <consortium name="EnsemblPlants"/>
        </authorList>
    </citation>
    <scope>IDENTIFICATION</scope>
    <source>
        <strain evidence="2">cv. Jemalong A17</strain>
    </source>
</reference>
<dbReference type="AlphaFoldDB" id="G7LIC8"/>
<reference evidence="1 3" key="2">
    <citation type="journal article" date="2014" name="BMC Genomics">
        <title>An improved genome release (version Mt4.0) for the model legume Medicago truncatula.</title>
        <authorList>
            <person name="Tang H."/>
            <person name="Krishnakumar V."/>
            <person name="Bidwell S."/>
            <person name="Rosen B."/>
            <person name="Chan A."/>
            <person name="Zhou S."/>
            <person name="Gentzbittel L."/>
            <person name="Childs K.L."/>
            <person name="Yandell M."/>
            <person name="Gundlach H."/>
            <person name="Mayer K.F."/>
            <person name="Schwartz D.C."/>
            <person name="Town C.D."/>
        </authorList>
    </citation>
    <scope>GENOME REANNOTATION</scope>
    <source>
        <strain evidence="2 3">cv. Jemalong A17</strain>
    </source>
</reference>